<feature type="region of interest" description="Disordered" evidence="4">
    <location>
        <begin position="1271"/>
        <end position="1313"/>
    </location>
</feature>
<dbReference type="GO" id="GO:0031267">
    <property type="term" value="F:small GTPase binding"/>
    <property type="evidence" value="ECO:0007669"/>
    <property type="project" value="TreeGrafter"/>
</dbReference>
<evidence type="ECO:0000256" key="1">
    <source>
        <dbReference type="ARBA" id="ARBA00022468"/>
    </source>
</evidence>
<dbReference type="Gene3D" id="3.80.10.10">
    <property type="entry name" value="Ribonuclease Inhibitor"/>
    <property type="match status" value="2"/>
</dbReference>
<sequence>MASSFLAGVPLFESARDRSHAQKLAGSLRRLFTPLSLNTLSSWLLQLEAPQGANLLAVLGHGEATGIAEAAAAKAKRGWFGAKSTTSPNNPHSGDSSSTSSSSDDITNDPIGVLLLATLYLNELQASPGIHVRAPDDNLELALPQNQSPLTPPAANVGMNTAQSDAAESQERQPSCITDRAVVAILTRLFRLADGFAADKQFIGVTQTHLHHLSSLVISNIALGTDVVTSIGKIISRDGQFHIRHLQLSNCALQDRHVSILAQAIKDSAASSSGGYLQSLDLANNRIKQAGMDSLGEALKKSNIVFVQLADNPSRPSPELREIVNNRYFNTILEGIDRSSPDFPSSDVIVCSEHALTRASVARLAERIPRLSTLLLPWCGLSGILAPLAQVRATADTTSLLRFVDLSSNGLVDTDINHLAGMVQFASESLVVLKLAQNTLQLQSSCGNFLRALARCRGLQLLDVSGNAIALAGACNLIADLVSASSLTVNLCDNDPDLTRDAVTQAVPIPSTATLLFNRRDFCGQSMADALRLRCSTAVDSTNVSLSVLPLAVSSAMLPVEYAHSKLAFRSELGDEVRFVSSAVQLDGHLAPKPGAATIEAAAGNALPAVDSLIAGINRADGLAINLDCSGSSVELLVRIALACELSRRHLPVFCRCETEDARAHRRISKPIARQGALVLEDVVSAAPLQHQQLGSYLSATFRQETRNRSSFVPLETVEFQLRLLRQHLFGPLAPYVGVDSDRSSWAPALERALDQLDYATRAATVPECNLHILAAFDSSADVLDAEQSREAEAAVMGANTPSQLSSVMQRVAIGAKHSLIAAHTSLRRSVNKPVVLLMSESGQGKSALASIFGADVRAIASHVPHGDTNFRVWHLPALTVIDTMGLEAGSSAIIEFDKKLDALMGGADFQSDQSRVHVVWFVVEAKTRFFSTGCARRLAQLKDRKSNTPIPAILVVSKCDEHVSRPGEPHVFESFWKHLPKTMDDEYKRCIAQGQDAEPYPPNIKKILPFTIYDRATADLAAREHHSTDPSLLDAARALSTAGGAQQPSNPDAADGADAATKVLCPTCGSDTEEMLDDQGLWISVCTVDDEHEVVSKSAAADADASITSLDSTPSDLPPPSSGTVADYSREECTQKLVEETLRLLDSSLHTAFIASQTSHLALKERACYALIWRTICLLGHQRERTVAEVQAQLSKLLTNILLIWKVNIKLHDQFFHDLYDLVSADNKLGWMHRNVWSPVHIAHRIGSLGLTWNHKLKAQRATALAAVRDPTATGQQAHAPQPSQPQQAQSPSESESDTASTPQTPNLGAADDHDSIERILQDMLCCKSLYPRLDEAVRVAMLATQSKFPSANEVGPALTTLQDNQAQDFAARVQDRVSQLLAEHSKVDTQLTYLQQDLTSYLRRKRQGHPQDFFASLDRRCPLLSAEEILHALSQHISPSGKETGRSILSLVLYWRQTWRGRPSMGRQEVIQSSFYDFWDECRRAFASESELLEMVNVGVAGEEPVVPSPM</sequence>
<dbReference type="GO" id="GO:0005829">
    <property type="term" value="C:cytosol"/>
    <property type="evidence" value="ECO:0007669"/>
    <property type="project" value="TreeGrafter"/>
</dbReference>
<feature type="compositionally biased region" description="Low complexity" evidence="4">
    <location>
        <begin position="1106"/>
        <end position="1116"/>
    </location>
</feature>
<reference evidence="6" key="1">
    <citation type="submission" date="2011-02" db="EMBL/GenBank/DDBJ databases">
        <title>The Genome Sequence of Capsaspora owczarzaki ATCC 30864.</title>
        <authorList>
            <person name="Russ C."/>
            <person name="Cuomo C."/>
            <person name="Burger G."/>
            <person name="Gray M.W."/>
            <person name="Holland P.W.H."/>
            <person name="King N."/>
            <person name="Lang F.B.F."/>
            <person name="Roger A.J."/>
            <person name="Ruiz-Trillo I."/>
            <person name="Young S.K."/>
            <person name="Zeng Q."/>
            <person name="Gargeya S."/>
            <person name="Alvarado L."/>
            <person name="Berlin A."/>
            <person name="Chapman S.B."/>
            <person name="Chen Z."/>
            <person name="Freedman E."/>
            <person name="Gellesch M."/>
            <person name="Goldberg J."/>
            <person name="Griggs A."/>
            <person name="Gujja S."/>
            <person name="Heilman E."/>
            <person name="Heiman D."/>
            <person name="Howarth C."/>
            <person name="Mehta T."/>
            <person name="Neiman D."/>
            <person name="Pearson M."/>
            <person name="Roberts A."/>
            <person name="Saif S."/>
            <person name="Shea T."/>
            <person name="Shenoy N."/>
            <person name="Sisk P."/>
            <person name="Stolte C."/>
            <person name="Sykes S."/>
            <person name="White J."/>
            <person name="Yandava C."/>
            <person name="Haas B."/>
            <person name="Nusbaum C."/>
            <person name="Birren B."/>
        </authorList>
    </citation>
    <scope>NUCLEOTIDE SEQUENCE</scope>
    <source>
        <strain evidence="6">ATCC 30864</strain>
    </source>
</reference>
<dbReference type="InParanoid" id="A0A0D2X585"/>
<evidence type="ECO:0000256" key="4">
    <source>
        <dbReference type="SAM" id="MobiDB-lite"/>
    </source>
</evidence>
<evidence type="ECO:0000256" key="2">
    <source>
        <dbReference type="ARBA" id="ARBA00022614"/>
    </source>
</evidence>
<evidence type="ECO:0000313" key="6">
    <source>
        <dbReference type="Proteomes" id="UP000008743"/>
    </source>
</evidence>
<keyword evidence="1" id="KW-0343">GTPase activation</keyword>
<dbReference type="EMBL" id="KE346374">
    <property type="protein sequence ID" value="KJE97369.1"/>
    <property type="molecule type" value="Genomic_DNA"/>
</dbReference>
<dbReference type="GO" id="GO:0005096">
    <property type="term" value="F:GTPase activator activity"/>
    <property type="evidence" value="ECO:0007669"/>
    <property type="project" value="UniProtKB-KW"/>
</dbReference>
<dbReference type="Proteomes" id="UP000008743">
    <property type="component" value="Unassembled WGS sequence"/>
</dbReference>
<dbReference type="GO" id="GO:0006913">
    <property type="term" value="P:nucleocytoplasmic transport"/>
    <property type="evidence" value="ECO:0007669"/>
    <property type="project" value="TreeGrafter"/>
</dbReference>
<dbReference type="Gene3D" id="3.40.50.300">
    <property type="entry name" value="P-loop containing nucleotide triphosphate hydrolases"/>
    <property type="match status" value="1"/>
</dbReference>
<feature type="compositionally biased region" description="Low complexity" evidence="4">
    <location>
        <begin position="1277"/>
        <end position="1295"/>
    </location>
</feature>
<dbReference type="GO" id="GO:0005634">
    <property type="term" value="C:nucleus"/>
    <property type="evidence" value="ECO:0007669"/>
    <property type="project" value="TreeGrafter"/>
</dbReference>
<dbReference type="InterPro" id="IPR027417">
    <property type="entry name" value="P-loop_NTPase"/>
</dbReference>
<dbReference type="OrthoDB" id="14404at2759"/>
<feature type="region of interest" description="Disordered" evidence="4">
    <location>
        <begin position="1106"/>
        <end position="1127"/>
    </location>
</feature>
<dbReference type="RefSeq" id="XP_004343099.2">
    <property type="nucleotide sequence ID" value="XM_004343049.2"/>
</dbReference>
<feature type="compositionally biased region" description="Polar residues" evidence="4">
    <location>
        <begin position="1299"/>
        <end position="1308"/>
    </location>
</feature>
<evidence type="ECO:0000256" key="3">
    <source>
        <dbReference type="ARBA" id="ARBA00022737"/>
    </source>
</evidence>
<keyword evidence="2" id="KW-0433">Leucine-rich repeat</keyword>
<dbReference type="SUPFAM" id="SSF52047">
    <property type="entry name" value="RNI-like"/>
    <property type="match status" value="1"/>
</dbReference>
<keyword evidence="3" id="KW-0677">Repeat</keyword>
<feature type="compositionally biased region" description="Low complexity" evidence="4">
    <location>
        <begin position="93"/>
        <end position="105"/>
    </location>
</feature>
<dbReference type="InterPro" id="IPR032675">
    <property type="entry name" value="LRR_dom_sf"/>
</dbReference>
<keyword evidence="6" id="KW-1185">Reference proteome</keyword>
<name>A0A0D2X585_CAPO3</name>
<dbReference type="PANTHER" id="PTHR24113:SF12">
    <property type="entry name" value="RAN GTPASE-ACTIVATING PROTEIN 1"/>
    <property type="match status" value="1"/>
</dbReference>
<protein>
    <submittedName>
        <fullName evidence="5">Uncharacterized protein</fullName>
    </submittedName>
</protein>
<gene>
    <name evidence="5" type="ORF">CAOG_007240</name>
</gene>
<accession>A0A0D2X585</accession>
<dbReference type="SUPFAM" id="SSF52540">
    <property type="entry name" value="P-loop containing nucleoside triphosphate hydrolases"/>
    <property type="match status" value="1"/>
</dbReference>
<dbReference type="SMART" id="SM00368">
    <property type="entry name" value="LRR_RI"/>
    <property type="match status" value="3"/>
</dbReference>
<feature type="region of interest" description="Disordered" evidence="4">
    <location>
        <begin position="81"/>
        <end position="105"/>
    </location>
</feature>
<organism evidence="5 6">
    <name type="scientific">Capsaspora owczarzaki (strain ATCC 30864)</name>
    <dbReference type="NCBI Taxonomy" id="595528"/>
    <lineage>
        <taxon>Eukaryota</taxon>
        <taxon>Filasterea</taxon>
        <taxon>Capsaspora</taxon>
    </lineage>
</organism>
<proteinExistence type="predicted"/>
<dbReference type="GO" id="GO:0048471">
    <property type="term" value="C:perinuclear region of cytoplasm"/>
    <property type="evidence" value="ECO:0007669"/>
    <property type="project" value="TreeGrafter"/>
</dbReference>
<dbReference type="InterPro" id="IPR027038">
    <property type="entry name" value="RanGap"/>
</dbReference>
<dbReference type="PANTHER" id="PTHR24113">
    <property type="entry name" value="RAN GTPASE-ACTIVATING PROTEIN 1"/>
    <property type="match status" value="1"/>
</dbReference>
<evidence type="ECO:0000313" key="5">
    <source>
        <dbReference type="EMBL" id="KJE97369.1"/>
    </source>
</evidence>